<keyword evidence="1" id="KW-0732">Signal</keyword>
<evidence type="ECO:0000313" key="2">
    <source>
        <dbReference type="EMBL" id="POZ49956.1"/>
    </source>
</evidence>
<proteinExistence type="predicted"/>
<dbReference type="Proteomes" id="UP000237423">
    <property type="component" value="Unassembled WGS sequence"/>
</dbReference>
<name>A0A2S5CGN6_9GAMM</name>
<dbReference type="EMBL" id="PGFZ01000018">
    <property type="protein sequence ID" value="POZ49956.1"/>
    <property type="molecule type" value="Genomic_DNA"/>
</dbReference>
<evidence type="ECO:0000256" key="1">
    <source>
        <dbReference type="SAM" id="SignalP"/>
    </source>
</evidence>
<feature type="signal peptide" evidence="1">
    <location>
        <begin position="1"/>
        <end position="26"/>
    </location>
</feature>
<feature type="chain" id="PRO_5015770850" evidence="1">
    <location>
        <begin position="27"/>
        <end position="245"/>
    </location>
</feature>
<comment type="caution">
    <text evidence="2">The sequence shown here is derived from an EMBL/GenBank/DDBJ whole genome shotgun (WGS) entry which is preliminary data.</text>
</comment>
<sequence length="245" mass="27464">MPKLKAYLSLSILIMLIIGSGMDASATPLLDDELKQSAPFNSTVQVIKDAQVTNVEAALFVFTRNVTAGENFRAEVLVLRDPETGLSWWGFHGSSDPKRPNEDLISRYIANHKFYLSDDAIGSVMLSIPDLWFKESLEKYPSMADATSNALKHFKSGLLTGNEHKLFYSIFKSINIAKNLPFEFFHGDLWHPMTKIHAKLESVRKQGSNWTVSLSGADSAKLDVEINANYQITRTILYPDHKAKN</sequence>
<protein>
    <submittedName>
        <fullName evidence="2">Uncharacterized protein</fullName>
    </submittedName>
</protein>
<reference evidence="2 3" key="1">
    <citation type="submission" date="2017-11" db="EMBL/GenBank/DDBJ databases">
        <title>Draft Genome Sequence of Methylobacter psychrotolerans Sph1T, an Obligate Methanotroph from Low-Temperature Environments.</title>
        <authorList>
            <person name="Oshkin I.Y."/>
            <person name="Miroshnikov K."/>
            <person name="Belova S.E."/>
            <person name="Korzhenkov A."/>
            <person name="Toshchakov S.V."/>
            <person name="Dedysh S.N."/>
        </authorList>
    </citation>
    <scope>NUCLEOTIDE SEQUENCE [LARGE SCALE GENOMIC DNA]</scope>
    <source>
        <strain evidence="2 3">Sph1</strain>
    </source>
</reference>
<organism evidence="2 3">
    <name type="scientific">Methylovulum psychrotolerans</name>
    <dbReference type="NCBI Taxonomy" id="1704499"/>
    <lineage>
        <taxon>Bacteria</taxon>
        <taxon>Pseudomonadati</taxon>
        <taxon>Pseudomonadota</taxon>
        <taxon>Gammaproteobacteria</taxon>
        <taxon>Methylococcales</taxon>
        <taxon>Methylococcaceae</taxon>
        <taxon>Methylovulum</taxon>
    </lineage>
</organism>
<gene>
    <name evidence="2" type="ORF">AADEFJLK_04236</name>
</gene>
<dbReference type="AlphaFoldDB" id="A0A2S5CGN6"/>
<accession>A0A2S5CGN6</accession>
<evidence type="ECO:0000313" key="3">
    <source>
        <dbReference type="Proteomes" id="UP000237423"/>
    </source>
</evidence>
<dbReference type="RefSeq" id="WP_103975687.1">
    <property type="nucleotide sequence ID" value="NZ_PGFZ01000018.1"/>
</dbReference>